<keyword evidence="3" id="KW-0812">Transmembrane</keyword>
<keyword evidence="3" id="KW-1133">Transmembrane helix</keyword>
<evidence type="ECO:0000313" key="5">
    <source>
        <dbReference type="EMBL" id="ACZ38701.1"/>
    </source>
</evidence>
<dbReference type="KEGG" id="sti:Sthe_1266"/>
<dbReference type="Proteomes" id="UP000002027">
    <property type="component" value="Chromosome 1"/>
</dbReference>
<gene>
    <name evidence="5" type="ordered locus">Sthe_1266</name>
</gene>
<dbReference type="STRING" id="479434.Sthe_1266"/>
<dbReference type="PRINTS" id="PR00793">
    <property type="entry name" value="PROAMNOPTASE"/>
</dbReference>
<dbReference type="InterPro" id="IPR002410">
    <property type="entry name" value="Peptidase_S33"/>
</dbReference>
<keyword evidence="3" id="KW-0472">Membrane</keyword>
<reference evidence="5 6" key="2">
    <citation type="journal article" date="2010" name="Stand. Genomic Sci.">
        <title>Complete genome sequence of Desulfohalobium retbaense type strain (HR(100)).</title>
        <authorList>
            <person name="Spring S."/>
            <person name="Nolan M."/>
            <person name="Lapidus A."/>
            <person name="Glavina Del Rio T."/>
            <person name="Copeland A."/>
            <person name="Tice H."/>
            <person name="Cheng J.F."/>
            <person name="Lucas S."/>
            <person name="Land M."/>
            <person name="Chen F."/>
            <person name="Bruce D."/>
            <person name="Goodwin L."/>
            <person name="Pitluck S."/>
            <person name="Ivanova N."/>
            <person name="Mavromatis K."/>
            <person name="Mikhailova N."/>
            <person name="Pati A."/>
            <person name="Chen A."/>
            <person name="Palaniappan K."/>
            <person name="Hauser L."/>
            <person name="Chang Y.J."/>
            <person name="Jeffries C.D."/>
            <person name="Munk C."/>
            <person name="Kiss H."/>
            <person name="Chain P."/>
            <person name="Han C."/>
            <person name="Brettin T."/>
            <person name="Detter J.C."/>
            <person name="Schuler E."/>
            <person name="Goker M."/>
            <person name="Rohde M."/>
            <person name="Bristow J."/>
            <person name="Eisen J.A."/>
            <person name="Markowitz V."/>
            <person name="Hugenholtz P."/>
            <person name="Kyrpides N.C."/>
            <person name="Klenk H.P."/>
        </authorList>
    </citation>
    <scope>NUCLEOTIDE SEQUENCE [LARGE SCALE GENOMIC DNA]</scope>
    <source>
        <strain evidence="6">ATCC 49802 / DSM 20745 / S 6022</strain>
    </source>
</reference>
<dbReference type="ESTHER" id="sphtd-d1c384">
    <property type="family name" value="Proline_iminopeptidase"/>
</dbReference>
<dbReference type="InterPro" id="IPR029058">
    <property type="entry name" value="AB_hydrolase_fold"/>
</dbReference>
<dbReference type="InterPro" id="IPR000073">
    <property type="entry name" value="AB_hydrolase_1"/>
</dbReference>
<feature type="transmembrane region" description="Helical" evidence="3">
    <location>
        <begin position="17"/>
        <end position="42"/>
    </location>
</feature>
<protein>
    <submittedName>
        <fullName evidence="5">Alpha/beta hydrolase fold protein</fullName>
    </submittedName>
</protein>
<proteinExistence type="inferred from homology"/>
<dbReference type="AlphaFoldDB" id="D1C384"/>
<dbReference type="GO" id="GO:0006508">
    <property type="term" value="P:proteolysis"/>
    <property type="evidence" value="ECO:0007669"/>
    <property type="project" value="InterPro"/>
</dbReference>
<sequence>MAASSEKRLGITTRWRWLGLSLIVLLAAVAGLGALLATAVVIAAPVVFLSAGLLVFLGVASGGIWLATRRLPRDRRERTRRIAFAVGTLAGISVFCLTMLVPLQDPRLPPAPVDGLAFWDLPTGSRIAYAYRPAAADAHRDTPVVFIPGGPGVADMRGDLEYFGQLTRDGFDVYVYDPLGVGRSTRLDDPRGYTLERDVEDLAAIRQQIGAERLILIGHSYGAVVAAGFLARYPEAVERVIFSSPGGLYSLPAAGGNNIQSRLTTGELVALYRLLLWPRATLIWGLVQVNPQAAHALGDDPEMDARYDRVYNRTRPSLHCRGKPLGDELHGLGFYTNAVPRQPWAWLRPALEGKPAPALVIKGACDYLTWDSADDYLRTLPNATLAYLTDAGHNAYQDQPERFLADVRAFLLGESPRDALHDARKPAGYEGPD</sequence>
<dbReference type="GO" id="GO:0016020">
    <property type="term" value="C:membrane"/>
    <property type="evidence" value="ECO:0007669"/>
    <property type="project" value="TreeGrafter"/>
</dbReference>
<organism evidence="5 6">
    <name type="scientific">Sphaerobacter thermophilus (strain ATCC 49802 / DSM 20745 / KCCM 41009 / NCIMB 13125 / S 6022)</name>
    <dbReference type="NCBI Taxonomy" id="479434"/>
    <lineage>
        <taxon>Bacteria</taxon>
        <taxon>Pseudomonadati</taxon>
        <taxon>Thermomicrobiota</taxon>
        <taxon>Thermomicrobia</taxon>
        <taxon>Sphaerobacterales</taxon>
        <taxon>Sphaerobacterineae</taxon>
        <taxon>Sphaerobacteraceae</taxon>
        <taxon>Sphaerobacter</taxon>
    </lineage>
</organism>
<dbReference type="Gene3D" id="3.40.50.1820">
    <property type="entry name" value="alpha/beta hydrolase"/>
    <property type="match status" value="1"/>
</dbReference>
<evidence type="ECO:0000256" key="3">
    <source>
        <dbReference type="SAM" id="Phobius"/>
    </source>
</evidence>
<evidence type="ECO:0000313" key="6">
    <source>
        <dbReference type="Proteomes" id="UP000002027"/>
    </source>
</evidence>
<dbReference type="PANTHER" id="PTHR43798">
    <property type="entry name" value="MONOACYLGLYCEROL LIPASE"/>
    <property type="match status" value="1"/>
</dbReference>
<dbReference type="InterPro" id="IPR050266">
    <property type="entry name" value="AB_hydrolase_sf"/>
</dbReference>
<dbReference type="eggNOG" id="COG2267">
    <property type="taxonomic scope" value="Bacteria"/>
</dbReference>
<feature type="transmembrane region" description="Helical" evidence="3">
    <location>
        <begin position="48"/>
        <end position="67"/>
    </location>
</feature>
<dbReference type="InParanoid" id="D1C384"/>
<evidence type="ECO:0000256" key="1">
    <source>
        <dbReference type="ARBA" id="ARBA00010088"/>
    </source>
</evidence>
<dbReference type="RefSeq" id="WP_012871748.1">
    <property type="nucleotide sequence ID" value="NC_013523.1"/>
</dbReference>
<comment type="similarity">
    <text evidence="1">Belongs to the peptidase S33 family.</text>
</comment>
<feature type="domain" description="AB hydrolase-1" evidence="4">
    <location>
        <begin position="143"/>
        <end position="396"/>
    </location>
</feature>
<evidence type="ECO:0000259" key="4">
    <source>
        <dbReference type="Pfam" id="PF00561"/>
    </source>
</evidence>
<dbReference type="HOGENOM" id="CLU_632989_0_0_0"/>
<name>D1C384_SPHTD</name>
<feature type="transmembrane region" description="Helical" evidence="3">
    <location>
        <begin position="82"/>
        <end position="103"/>
    </location>
</feature>
<evidence type="ECO:0000256" key="2">
    <source>
        <dbReference type="ARBA" id="ARBA00022801"/>
    </source>
</evidence>
<dbReference type="EMBL" id="CP001823">
    <property type="protein sequence ID" value="ACZ38701.1"/>
    <property type="molecule type" value="Genomic_DNA"/>
</dbReference>
<reference evidence="6" key="1">
    <citation type="submission" date="2009-11" db="EMBL/GenBank/DDBJ databases">
        <title>The complete chromosome 1 of Sphaerobacter thermophilus DSM 20745.</title>
        <authorList>
            <person name="Lucas S."/>
            <person name="Copeland A."/>
            <person name="Lapidus A."/>
            <person name="Glavina del Rio T."/>
            <person name="Dalin E."/>
            <person name="Tice H."/>
            <person name="Bruce D."/>
            <person name="Goodwin L."/>
            <person name="Pitluck S."/>
            <person name="Kyrpides N."/>
            <person name="Mavromatis K."/>
            <person name="Ivanova N."/>
            <person name="Mikhailova N."/>
            <person name="LaButti K.M."/>
            <person name="Clum A."/>
            <person name="Sun H.I."/>
            <person name="Brettin T."/>
            <person name="Detter J.C."/>
            <person name="Han C."/>
            <person name="Larimer F."/>
            <person name="Land M."/>
            <person name="Hauser L."/>
            <person name="Markowitz V."/>
            <person name="Cheng J.F."/>
            <person name="Hugenholtz P."/>
            <person name="Woyke T."/>
            <person name="Wu D."/>
            <person name="Steenblock K."/>
            <person name="Schneider S."/>
            <person name="Pukall R."/>
            <person name="Goeker M."/>
            <person name="Klenk H.P."/>
            <person name="Eisen J.A."/>
        </authorList>
    </citation>
    <scope>NUCLEOTIDE SEQUENCE [LARGE SCALE GENOMIC DNA]</scope>
    <source>
        <strain evidence="6">ATCC 49802 / DSM 20745 / S 6022</strain>
    </source>
</reference>
<dbReference type="GO" id="GO:0008233">
    <property type="term" value="F:peptidase activity"/>
    <property type="evidence" value="ECO:0007669"/>
    <property type="project" value="InterPro"/>
</dbReference>
<dbReference type="Pfam" id="PF00561">
    <property type="entry name" value="Abhydrolase_1"/>
    <property type="match status" value="1"/>
</dbReference>
<dbReference type="PANTHER" id="PTHR43798:SF33">
    <property type="entry name" value="HYDROLASE, PUTATIVE (AFU_ORTHOLOGUE AFUA_2G14860)-RELATED"/>
    <property type="match status" value="1"/>
</dbReference>
<accession>D1C384</accession>
<keyword evidence="2 5" id="KW-0378">Hydrolase</keyword>
<dbReference type="SUPFAM" id="SSF53474">
    <property type="entry name" value="alpha/beta-Hydrolases"/>
    <property type="match status" value="1"/>
</dbReference>
<keyword evidence="6" id="KW-1185">Reference proteome</keyword>